<evidence type="ECO:0000256" key="2">
    <source>
        <dbReference type="ARBA" id="ARBA00007376"/>
    </source>
</evidence>
<dbReference type="GeneID" id="101351872"/>
<keyword evidence="10 12" id="KW-0807">Transducer</keyword>
<evidence type="ECO:0000313" key="15">
    <source>
        <dbReference type="RefSeq" id="XP_004382499.1"/>
    </source>
</evidence>
<dbReference type="GO" id="GO:0016020">
    <property type="term" value="C:membrane"/>
    <property type="evidence" value="ECO:0007669"/>
    <property type="project" value="UniProtKB-SubCell"/>
</dbReference>
<protein>
    <recommendedName>
        <fullName evidence="12">Taste receptor type 2</fullName>
    </recommendedName>
</protein>
<keyword evidence="14" id="KW-1185">Reference proteome</keyword>
<evidence type="ECO:0000256" key="9">
    <source>
        <dbReference type="ARBA" id="ARBA00023170"/>
    </source>
</evidence>
<evidence type="ECO:0000256" key="3">
    <source>
        <dbReference type="ARBA" id="ARBA00022480"/>
    </source>
</evidence>
<dbReference type="KEGG" id="tmu:101351872"/>
<dbReference type="Proteomes" id="UP000248480">
    <property type="component" value="Unplaced"/>
</dbReference>
<keyword evidence="7 12" id="KW-0297">G-protein coupled receptor</keyword>
<comment type="similarity">
    <text evidence="2 11">Belongs to the G-protein coupled receptor T2R family.</text>
</comment>
<feature type="transmembrane region" description="Helical" evidence="13">
    <location>
        <begin position="83"/>
        <end position="109"/>
    </location>
</feature>
<keyword evidence="8 12" id="KW-0472">Membrane</keyword>
<gene>
    <name evidence="15" type="primary">TAS2R4</name>
</gene>
<evidence type="ECO:0000313" key="14">
    <source>
        <dbReference type="Proteomes" id="UP000248480"/>
    </source>
</evidence>
<dbReference type="InParanoid" id="A0A2Y9DWJ8"/>
<evidence type="ECO:0000256" key="7">
    <source>
        <dbReference type="ARBA" id="ARBA00023040"/>
    </source>
</evidence>
<keyword evidence="5 12" id="KW-0812">Transmembrane</keyword>
<dbReference type="STRING" id="127582.A0A2Y9DWJ8"/>
<feature type="transmembrane region" description="Helical" evidence="13">
    <location>
        <begin position="258"/>
        <end position="282"/>
    </location>
</feature>
<dbReference type="GO" id="GO:0033038">
    <property type="term" value="F:bitter taste receptor activity"/>
    <property type="evidence" value="ECO:0007669"/>
    <property type="project" value="InterPro"/>
</dbReference>
<dbReference type="AlphaFoldDB" id="A0A2Y9DWJ8"/>
<feature type="transmembrane region" description="Helical" evidence="13">
    <location>
        <begin position="47"/>
        <end position="71"/>
    </location>
</feature>
<feature type="transmembrane region" description="Helical" evidence="13">
    <location>
        <begin position="130"/>
        <end position="151"/>
    </location>
</feature>
<dbReference type="CTD" id="50832"/>
<dbReference type="Gene3D" id="1.20.1070.10">
    <property type="entry name" value="Rhodopsin 7-helix transmembrane proteins"/>
    <property type="match status" value="1"/>
</dbReference>
<sequence length="301" mass="33782">MVPIFFFSAVIVSVVLDFVGLILSLFIAVVSYKTWVTRHSLSSSDRILFSLAISRLLMLGLVLLYVTIFFVTLNTERSVCLSAFFLLSWMFLNSSSLWFVTLLNTLYCVKIANFQHSVFLLLKRHLSPKVPRLLLACILTAALTTILFFVLSQTSPFPEHGTSRNSTVFDISEGILSLVTLLLLGSFPQFIVNVTSASLLIYSLQRHIQKMQRNVTGFWNPQTEAHMGAVKLMIYFLILYIPYSVATLVHYLPSSTGMSLSAKAACVMISVLYTTGHSVLLIHTHPKLKTKAKQILCFNKQ</sequence>
<dbReference type="PANTHER" id="PTHR11394">
    <property type="entry name" value="TASTE RECEPTOR TYPE 2"/>
    <property type="match status" value="1"/>
</dbReference>
<evidence type="ECO:0000256" key="13">
    <source>
        <dbReference type="SAM" id="Phobius"/>
    </source>
</evidence>
<dbReference type="Pfam" id="PF05296">
    <property type="entry name" value="TAS2R"/>
    <property type="match status" value="1"/>
</dbReference>
<evidence type="ECO:0000256" key="6">
    <source>
        <dbReference type="ARBA" id="ARBA00022989"/>
    </source>
</evidence>
<proteinExistence type="inferred from homology"/>
<dbReference type="RefSeq" id="XP_004382499.1">
    <property type="nucleotide sequence ID" value="XM_004382442.2"/>
</dbReference>
<accession>A0A2Y9DWJ8</accession>
<dbReference type="FunFam" id="1.20.1070.10:FF:000055">
    <property type="entry name" value="Taste receptor type 2"/>
    <property type="match status" value="1"/>
</dbReference>
<name>A0A2Y9DWJ8_TRIMA</name>
<evidence type="ECO:0000256" key="5">
    <source>
        <dbReference type="ARBA" id="ARBA00022692"/>
    </source>
</evidence>
<evidence type="ECO:0000256" key="8">
    <source>
        <dbReference type="ARBA" id="ARBA00023136"/>
    </source>
</evidence>
<keyword evidence="4 12" id="KW-0716">Sensory transduction</keyword>
<keyword evidence="3 12" id="KW-0919">Taste</keyword>
<evidence type="ECO:0000256" key="12">
    <source>
        <dbReference type="RuleBase" id="RU004424"/>
    </source>
</evidence>
<dbReference type="SUPFAM" id="SSF81321">
    <property type="entry name" value="Family A G protein-coupled receptor-like"/>
    <property type="match status" value="1"/>
</dbReference>
<reference evidence="15" key="1">
    <citation type="submission" date="2025-08" db="UniProtKB">
        <authorList>
            <consortium name="RefSeq"/>
        </authorList>
    </citation>
    <scope>IDENTIFICATION</scope>
</reference>
<dbReference type="OrthoDB" id="9449902at2759"/>
<dbReference type="FunCoup" id="A0A2Y9DWJ8">
    <property type="interactions" value="195"/>
</dbReference>
<evidence type="ECO:0000256" key="1">
    <source>
        <dbReference type="ARBA" id="ARBA00004141"/>
    </source>
</evidence>
<evidence type="ECO:0000256" key="11">
    <source>
        <dbReference type="RuleBase" id="RU004423"/>
    </source>
</evidence>
<feature type="transmembrane region" description="Helical" evidence="13">
    <location>
        <begin position="232"/>
        <end position="252"/>
    </location>
</feature>
<evidence type="ECO:0000256" key="4">
    <source>
        <dbReference type="ARBA" id="ARBA00022606"/>
    </source>
</evidence>
<feature type="transmembrane region" description="Helical" evidence="13">
    <location>
        <begin position="6"/>
        <end position="35"/>
    </location>
</feature>
<dbReference type="PANTHER" id="PTHR11394:SF55">
    <property type="entry name" value="TASTE RECEPTOR TYPE 2 MEMBER 4"/>
    <property type="match status" value="1"/>
</dbReference>
<dbReference type="InterPro" id="IPR007960">
    <property type="entry name" value="TAS2R"/>
</dbReference>
<evidence type="ECO:0000256" key="10">
    <source>
        <dbReference type="ARBA" id="ARBA00023224"/>
    </source>
</evidence>
<keyword evidence="6 13" id="KW-1133">Transmembrane helix</keyword>
<dbReference type="GO" id="GO:0004930">
    <property type="term" value="F:G protein-coupled receptor activity"/>
    <property type="evidence" value="ECO:0007669"/>
    <property type="project" value="UniProtKB-KW"/>
</dbReference>
<comment type="subcellular location">
    <subcellularLocation>
        <location evidence="1 12">Membrane</location>
        <topology evidence="1 12">Multi-pass membrane protein</topology>
    </subcellularLocation>
</comment>
<feature type="transmembrane region" description="Helical" evidence="13">
    <location>
        <begin position="171"/>
        <end position="204"/>
    </location>
</feature>
<keyword evidence="9 12" id="KW-0675">Receptor</keyword>
<organism evidence="14 15">
    <name type="scientific">Trichechus manatus latirostris</name>
    <name type="common">Florida manatee</name>
    <dbReference type="NCBI Taxonomy" id="127582"/>
    <lineage>
        <taxon>Eukaryota</taxon>
        <taxon>Metazoa</taxon>
        <taxon>Chordata</taxon>
        <taxon>Craniata</taxon>
        <taxon>Vertebrata</taxon>
        <taxon>Euteleostomi</taxon>
        <taxon>Mammalia</taxon>
        <taxon>Eutheria</taxon>
        <taxon>Afrotheria</taxon>
        <taxon>Sirenia</taxon>
        <taxon>Trichechidae</taxon>
        <taxon>Trichechus</taxon>
    </lineage>
</organism>